<dbReference type="GO" id="GO:0072377">
    <property type="term" value="P:blood coagulation, common pathway"/>
    <property type="evidence" value="ECO:0007669"/>
    <property type="project" value="TreeGrafter"/>
</dbReference>
<keyword evidence="8" id="KW-1015">Disulfide bond</keyword>
<keyword evidence="6" id="KW-0175">Coiled coil</keyword>
<proteinExistence type="predicted"/>
<dbReference type="Pfam" id="PF00147">
    <property type="entry name" value="Fibrinogen_C"/>
    <property type="match status" value="1"/>
</dbReference>
<evidence type="ECO:0000256" key="2">
    <source>
        <dbReference type="ARBA" id="ARBA00017850"/>
    </source>
</evidence>
<feature type="domain" description="Fibrinogen C-terminal" evidence="11">
    <location>
        <begin position="539"/>
        <end position="780"/>
    </location>
</feature>
<dbReference type="GO" id="GO:0005102">
    <property type="term" value="F:signaling receptor binding"/>
    <property type="evidence" value="ECO:0007669"/>
    <property type="project" value="InterPro"/>
</dbReference>
<evidence type="ECO:0000313" key="12">
    <source>
        <dbReference type="Ensembl" id="ENSSPUP00000016324.1"/>
    </source>
</evidence>
<dbReference type="GO" id="GO:0005577">
    <property type="term" value="C:fibrinogen complex"/>
    <property type="evidence" value="ECO:0007669"/>
    <property type="project" value="InterPro"/>
</dbReference>
<dbReference type="Ensembl" id="ENSSPUT00000017396.1">
    <property type="protein sequence ID" value="ENSSPUP00000016324.1"/>
    <property type="gene ID" value="ENSSPUG00000012630.1"/>
</dbReference>
<dbReference type="InterPro" id="IPR012290">
    <property type="entry name" value="Fibrinogen_a/b/g_coil_dom"/>
</dbReference>
<dbReference type="GeneTree" id="ENSGT00940000157467"/>
<dbReference type="InterPro" id="IPR020837">
    <property type="entry name" value="Fibrinogen_CS"/>
</dbReference>
<keyword evidence="7" id="KW-0094">Blood coagulation</keyword>
<dbReference type="InterPro" id="IPR014716">
    <property type="entry name" value="Fibrinogen_a/b/g_C_1"/>
</dbReference>
<protein>
    <recommendedName>
        <fullName evidence="2">Fibrinogen alpha chain</fullName>
    </recommendedName>
</protein>
<dbReference type="Proteomes" id="UP000694392">
    <property type="component" value="Unplaced"/>
</dbReference>
<name>A0A8D0H917_SPHPU</name>
<evidence type="ECO:0000259" key="11">
    <source>
        <dbReference type="PROSITE" id="PS51406"/>
    </source>
</evidence>
<dbReference type="GO" id="GO:0005938">
    <property type="term" value="C:cell cortex"/>
    <property type="evidence" value="ECO:0007669"/>
    <property type="project" value="Ensembl"/>
</dbReference>
<dbReference type="SMART" id="SM01212">
    <property type="entry name" value="Fib_alpha"/>
    <property type="match status" value="1"/>
</dbReference>
<feature type="compositionally biased region" description="Basic and acidic residues" evidence="10">
    <location>
        <begin position="361"/>
        <end position="374"/>
    </location>
</feature>
<evidence type="ECO:0000313" key="13">
    <source>
        <dbReference type="Proteomes" id="UP000694392"/>
    </source>
</evidence>
<evidence type="ECO:0000256" key="3">
    <source>
        <dbReference type="ARBA" id="ARBA00022525"/>
    </source>
</evidence>
<comment type="subcellular location">
    <subcellularLocation>
        <location evidence="1">Secreted</location>
    </subcellularLocation>
</comment>
<feature type="compositionally biased region" description="Polar residues" evidence="10">
    <location>
        <begin position="435"/>
        <end position="449"/>
    </location>
</feature>
<dbReference type="SUPFAM" id="SSF56496">
    <property type="entry name" value="Fibrinogen C-terminal domain-like"/>
    <property type="match status" value="1"/>
</dbReference>
<dbReference type="PROSITE" id="PS51406">
    <property type="entry name" value="FIBRINOGEN_C_2"/>
    <property type="match status" value="1"/>
</dbReference>
<feature type="region of interest" description="Disordered" evidence="10">
    <location>
        <begin position="470"/>
        <end position="496"/>
    </location>
</feature>
<dbReference type="CDD" id="cd00087">
    <property type="entry name" value="FReD"/>
    <property type="match status" value="1"/>
</dbReference>
<comment type="subunit">
    <text evidence="9">Heterohexamer; disulfide linked. Contains 2 sets of 3 non-identical chains (alpha, beta and gamma). The 2 heterotrimers are in head to head conformation with the N-termini in a small central domain.</text>
</comment>
<evidence type="ECO:0000256" key="7">
    <source>
        <dbReference type="ARBA" id="ARBA00023084"/>
    </source>
</evidence>
<evidence type="ECO:0000256" key="4">
    <source>
        <dbReference type="ARBA" id="ARBA00022696"/>
    </source>
</evidence>
<feature type="region of interest" description="Disordered" evidence="10">
    <location>
        <begin position="354"/>
        <end position="381"/>
    </location>
</feature>
<keyword evidence="4" id="KW-0356">Hemostasis</keyword>
<evidence type="ECO:0000256" key="9">
    <source>
        <dbReference type="ARBA" id="ARBA00025974"/>
    </source>
</evidence>
<dbReference type="SMART" id="SM00186">
    <property type="entry name" value="FBG"/>
    <property type="match status" value="1"/>
</dbReference>
<dbReference type="PROSITE" id="PS00514">
    <property type="entry name" value="FIBRINOGEN_C_1"/>
    <property type="match status" value="1"/>
</dbReference>
<dbReference type="Gene3D" id="4.10.530.10">
    <property type="entry name" value="Gamma-fibrinogen Carboxyl Terminal Fragment, domain 2"/>
    <property type="match status" value="1"/>
</dbReference>
<dbReference type="NCBIfam" id="NF040941">
    <property type="entry name" value="GGGWT_bact"/>
    <property type="match status" value="1"/>
</dbReference>
<sequence>MINRSFLLRFKLNQNTREKHPLCQSPLHGSLKVSQMRVFCTLLCLSIAAEDGETFVEKGGGVRGPRIVEHGTQSECKQDSWPACSDDDWGVKCPSVCRMQGLIDDTDKNFGNRIDTLRRLLLDGQNNYKKSTVLTQETVAFLKGKLASDTDNNYGQVSDDLRRRLVSLKERVFAQVNRINALQKSIRDQVVEMKRLEVDIDIKIRACKGSCGQSVSHNVETESYENIQKQLTQANAINLQPQLESSSLRILKMRPIKDSTVSSDYKSLQWVPENQELNILNDLKQVEMELVAPETELRGSPVEASHVLVGAGVSGGSHTAKLVTPGYERGTLALEERPSSTVVRRTCTKTITTKMIQGPDGPREETVEEMRSSDGSDFSGFQGVGKETGGTFYSTVTSSGRNVDLPEFSSFFPDAEKFFDSSSLSTGSRLSSTGKTVSHSATFGGSESSSDLREGEVDDFGSLDFHPSFSSSKVQGGGSRTVVTSSSSSSSSVAGFNKGGSTFETKSLKSHALADELGGVQHDESGEDVPDFRARSLRTGEEKLGKDCDDIRQKHTSGAQSGIFRIKPEGSDKGFSVYCDQSTTLGGWLLIQQRLDGSVNFNRSWEDYKNGFGTVDGQGKGEFWLGNENIHLLTQKDTVLRVELEDWAGNAANAEYNIHIGSEPEGFALSVSDYEGTAGDALIVGSLEEGSEYTAHDNMKFSTFDRDNDQWEENCAEVYGGGWWYNNCQAANLNGIYYPRGLYDPRNNTPYETENGVVWTPFRASDYSLKVVRMKIRPIETQ</sequence>
<reference evidence="12" key="2">
    <citation type="submission" date="2025-09" db="UniProtKB">
        <authorList>
            <consortium name="Ensembl"/>
        </authorList>
    </citation>
    <scope>IDENTIFICATION</scope>
</reference>
<evidence type="ECO:0000256" key="10">
    <source>
        <dbReference type="SAM" id="MobiDB-lite"/>
    </source>
</evidence>
<dbReference type="InterPro" id="IPR021996">
    <property type="entry name" value="Fibrinogen_aC"/>
</dbReference>
<accession>A0A8D0H917</accession>
<dbReference type="InterPro" id="IPR036056">
    <property type="entry name" value="Fibrinogen-like_C"/>
</dbReference>
<keyword evidence="13" id="KW-1185">Reference proteome</keyword>
<dbReference type="GO" id="GO:0030674">
    <property type="term" value="F:protein-macromolecule adaptor activity"/>
    <property type="evidence" value="ECO:0007669"/>
    <property type="project" value="TreeGrafter"/>
</dbReference>
<dbReference type="GO" id="GO:0034116">
    <property type="term" value="P:positive regulation of heterotypic cell-cell adhesion"/>
    <property type="evidence" value="ECO:0007669"/>
    <property type="project" value="TreeGrafter"/>
</dbReference>
<dbReference type="GO" id="GO:0042730">
    <property type="term" value="P:fibrinolysis"/>
    <property type="evidence" value="ECO:0007669"/>
    <property type="project" value="TreeGrafter"/>
</dbReference>
<dbReference type="Pfam" id="PF12160">
    <property type="entry name" value="Fibrinogen_aC"/>
    <property type="match status" value="1"/>
</dbReference>
<dbReference type="SUPFAM" id="SSF58010">
    <property type="entry name" value="Fibrinogen coiled-coil and central regions"/>
    <property type="match status" value="1"/>
</dbReference>
<dbReference type="AlphaFoldDB" id="A0A8D0H917"/>
<dbReference type="Pfam" id="PF08702">
    <property type="entry name" value="Fib_alpha"/>
    <property type="match status" value="1"/>
</dbReference>
<keyword evidence="5" id="KW-0732">Signal</keyword>
<feature type="region of interest" description="Disordered" evidence="10">
    <location>
        <begin position="422"/>
        <end position="457"/>
    </location>
</feature>
<dbReference type="InterPro" id="IPR037579">
    <property type="entry name" value="FIB_ANG-like"/>
</dbReference>
<dbReference type="GO" id="GO:0051258">
    <property type="term" value="P:protein polymerization"/>
    <property type="evidence" value="ECO:0007669"/>
    <property type="project" value="InterPro"/>
</dbReference>
<dbReference type="GO" id="GO:0045202">
    <property type="term" value="C:synapse"/>
    <property type="evidence" value="ECO:0007669"/>
    <property type="project" value="Ensembl"/>
</dbReference>
<keyword evidence="3" id="KW-0964">Secreted</keyword>
<dbReference type="PANTHER" id="PTHR47221">
    <property type="entry name" value="FIBRINOGEN ALPHA CHAIN"/>
    <property type="match status" value="1"/>
</dbReference>
<dbReference type="PANTHER" id="PTHR47221:SF3">
    <property type="entry name" value="FIBRINOGEN ALPHA CHAIN"/>
    <property type="match status" value="1"/>
</dbReference>
<dbReference type="OMA" id="PRIVEHM"/>
<organism evidence="12 13">
    <name type="scientific">Sphenodon punctatus</name>
    <name type="common">Tuatara</name>
    <name type="synonym">Hatteria punctata</name>
    <dbReference type="NCBI Taxonomy" id="8508"/>
    <lineage>
        <taxon>Eukaryota</taxon>
        <taxon>Metazoa</taxon>
        <taxon>Chordata</taxon>
        <taxon>Craniata</taxon>
        <taxon>Vertebrata</taxon>
        <taxon>Euteleostomi</taxon>
        <taxon>Lepidosauria</taxon>
        <taxon>Sphenodontia</taxon>
        <taxon>Sphenodontidae</taxon>
        <taxon>Sphenodon</taxon>
    </lineage>
</organism>
<evidence type="ECO:0000256" key="5">
    <source>
        <dbReference type="ARBA" id="ARBA00022729"/>
    </source>
</evidence>
<dbReference type="GO" id="GO:0070527">
    <property type="term" value="P:platelet aggregation"/>
    <property type="evidence" value="ECO:0007669"/>
    <property type="project" value="TreeGrafter"/>
</dbReference>
<evidence type="ECO:0000256" key="1">
    <source>
        <dbReference type="ARBA" id="ARBA00004613"/>
    </source>
</evidence>
<dbReference type="Gene3D" id="3.90.215.10">
    <property type="entry name" value="Gamma Fibrinogen, chain A, domain 1"/>
    <property type="match status" value="1"/>
</dbReference>
<reference evidence="12" key="1">
    <citation type="submission" date="2025-08" db="UniProtKB">
        <authorList>
            <consortium name="Ensembl"/>
        </authorList>
    </citation>
    <scope>IDENTIFICATION</scope>
</reference>
<feature type="compositionally biased region" description="Low complexity" evidence="10">
    <location>
        <begin position="422"/>
        <end position="434"/>
    </location>
</feature>
<evidence type="ECO:0000256" key="6">
    <source>
        <dbReference type="ARBA" id="ARBA00023054"/>
    </source>
</evidence>
<evidence type="ECO:0000256" key="8">
    <source>
        <dbReference type="ARBA" id="ARBA00023157"/>
    </source>
</evidence>
<dbReference type="GO" id="GO:0005201">
    <property type="term" value="F:extracellular matrix structural constituent"/>
    <property type="evidence" value="ECO:0007669"/>
    <property type="project" value="TreeGrafter"/>
</dbReference>
<dbReference type="Gene3D" id="1.20.5.50">
    <property type="match status" value="1"/>
</dbReference>
<dbReference type="InterPro" id="IPR002181">
    <property type="entry name" value="Fibrinogen_a/b/g_C_dom"/>
</dbReference>